<dbReference type="EMBL" id="CP031546">
    <property type="protein sequence ID" value="AXO07213.1"/>
    <property type="molecule type" value="Genomic_DNA"/>
</dbReference>
<dbReference type="EMBL" id="PITP01000004">
    <property type="protein sequence ID" value="PKD91342.1"/>
    <property type="molecule type" value="Genomic_DNA"/>
</dbReference>
<reference evidence="8" key="3">
    <citation type="submission" date="2017-03" db="EMBL/GenBank/DDBJ databases">
        <title>The mobilome is the main driver of stx2-positive O26:H11 Escherichia coli strains evolution.</title>
        <authorList>
            <person name="Delannoy S."/>
            <person name="Mariani-Kurkdjian P."/>
            <person name="Webb H.E."/>
            <person name="Bonacorsi S."/>
            <person name="Fach P."/>
        </authorList>
    </citation>
    <scope>NUCLEOTIDE SEQUENCE</scope>
    <source>
        <strain evidence="8">34870</strain>
    </source>
</reference>
<reference evidence="3 18" key="9">
    <citation type="journal article" date="2018" name="MBio">
        <title>Genomic Analysis of Hospital Plumbing Reveals Diverse Reservoir of Bacterial Plasmids Conferring Carbapenem Resistance.</title>
        <authorList>
            <consortium name="NISC Comparative Sequencing Program"/>
            <person name="Weingarten R.A."/>
            <person name="Johnson R.C."/>
            <person name="Conlan S."/>
            <person name="Ramsburg A.M."/>
            <person name="Dekker J.P."/>
            <person name="Lau A.F."/>
            <person name="Khil P."/>
            <person name="Odom R.T."/>
            <person name="Deming C."/>
            <person name="Park M."/>
            <person name="Thomas P.J."/>
            <person name="Henderson D.K."/>
            <person name="Palmore T.N."/>
            <person name="Segre J.A."/>
            <person name="Frank K.M."/>
        </authorList>
    </citation>
    <scope>NUCLEOTIDE SEQUENCE [LARGE SCALE GENOMIC DNA]</scope>
    <source>
        <strain evidence="3 18">ECONIH4</strain>
    </source>
</reference>
<dbReference type="Proteomes" id="UP000256244">
    <property type="component" value="Chromosome"/>
</dbReference>
<dbReference type="EMBL" id="QFSS01000079">
    <property type="protein sequence ID" value="PZZ67414.1"/>
    <property type="molecule type" value="Genomic_DNA"/>
</dbReference>
<dbReference type="EMBL" id="QOGZ01000024">
    <property type="protein sequence ID" value="RDA35602.1"/>
    <property type="molecule type" value="Genomic_DNA"/>
</dbReference>
<organism evidence="11 20">
    <name type="scientific">Escherichia coli</name>
    <dbReference type="NCBI Taxonomy" id="562"/>
    <lineage>
        <taxon>Bacteria</taxon>
        <taxon>Pseudomonadati</taxon>
        <taxon>Pseudomonadota</taxon>
        <taxon>Gammaproteobacteria</taxon>
        <taxon>Enterobacterales</taxon>
        <taxon>Enterobacteriaceae</taxon>
        <taxon>Escherichia</taxon>
    </lineage>
</organism>
<evidence type="ECO:0000313" key="3">
    <source>
        <dbReference type="EMBL" id="AUY00970.1"/>
    </source>
</evidence>
<evidence type="ECO:0000313" key="18">
    <source>
        <dbReference type="Proteomes" id="UP000239554"/>
    </source>
</evidence>
<name>A0A1Q6AXD8_ECOLX</name>
<sequence length="43" mass="5013">MGATVPALCVTVRKLSDIFIHSARFECNVFYHFMIQEKAYFLD</sequence>
<dbReference type="EMBL" id="CP026399">
    <property type="protein sequence ID" value="AUY00970.1"/>
    <property type="molecule type" value="Genomic_DNA"/>
</dbReference>
<evidence type="ECO:0000313" key="7">
    <source>
        <dbReference type="EMBL" id="PAU20053.1"/>
    </source>
</evidence>
<reference evidence="10 19" key="10">
    <citation type="submission" date="2018-05" db="EMBL/GenBank/DDBJ databases">
        <title>Genomic sequencing of EHEC O26 New European Clone.</title>
        <authorList>
            <person name="Karnisova L."/>
            <person name="Nunvar J."/>
            <person name="Marejkova M."/>
            <person name="Mellmann A."/>
            <person name="Drevinek P."/>
            <person name="Blahova K."/>
            <person name="Bielaszewska M."/>
        </authorList>
    </citation>
    <scope>NUCLEOTIDE SEQUENCE [LARGE SCALE GENOMIC DNA]</scope>
    <source>
        <strain evidence="10 19">14-391</strain>
    </source>
</reference>
<reference evidence="6 22" key="5">
    <citation type="submission" date="2017-07" db="EMBL/GenBank/DDBJ databases">
        <authorList>
            <person name="Zhi S."/>
            <person name="Banting G."/>
            <person name="Neumann N."/>
        </authorList>
    </citation>
    <scope>NUCLEOTIDE SEQUENCE [LARGE SCALE GENOMIC DNA]</scope>
    <source>
        <strain evidence="6 22">WW41</strain>
    </source>
</reference>
<accession>A0A1W2MTS0</accession>
<evidence type="ECO:0000313" key="8">
    <source>
        <dbReference type="EMBL" id="PBN70102.1"/>
    </source>
</evidence>
<evidence type="ECO:0000313" key="15">
    <source>
        <dbReference type="Proteomes" id="UP000225264"/>
    </source>
</evidence>
<evidence type="ECO:0000313" key="19">
    <source>
        <dbReference type="Proteomes" id="UP000248865"/>
    </source>
</evidence>
<dbReference type="AlphaFoldDB" id="A0A1Q6AXD8"/>
<reference evidence="4 21" key="12">
    <citation type="submission" date="2018-08" db="EMBL/GenBank/DDBJ databases">
        <title>Complete genome sequencing and genomic characterization of five Escherichia coli strains co-producing MCR-1 and ESBLs from different origins in China.</title>
        <authorList>
            <person name="Bai L."/>
        </authorList>
    </citation>
    <scope>NUCLEOTIDE SEQUENCE [LARGE SCALE GENOMIC DNA]</scope>
    <source>
        <strain evidence="4">Cq9</strain>
        <strain evidence="21">cq9</strain>
    </source>
</reference>
<dbReference type="Proteomes" id="UP000248865">
    <property type="component" value="Unassembled WGS sequence"/>
</dbReference>
<evidence type="ECO:0000313" key="16">
    <source>
        <dbReference type="Proteomes" id="UP000233549"/>
    </source>
</evidence>
<evidence type="ECO:0000313" key="17">
    <source>
        <dbReference type="Proteomes" id="UP000234238"/>
    </source>
</evidence>
<evidence type="ECO:0000313" key="9">
    <source>
        <dbReference type="EMBL" id="PKD91342.1"/>
    </source>
</evidence>
<evidence type="ECO:0000313" key="2">
    <source>
        <dbReference type="EMBL" id="AUK01258.1"/>
    </source>
</evidence>
<reference evidence="7 14" key="2">
    <citation type="submission" date="2016-12" db="EMBL/GenBank/DDBJ databases">
        <title>Real-Time Genomic Investigation Underlying the Public Health Response to a Shiga Toxin-Producing Escherichia Coli O26:H11 Outbreak in a Nursery.</title>
        <authorList>
            <person name="Ferdous M."/>
            <person name="Moran-Gilad J."/>
            <person name="Rossen J.W."/>
            <person name="Gdalevich M."/>
        </authorList>
    </citation>
    <scope>NUCLEOTIDE SEQUENCE [LARGE SCALE GENOMIC DNA]</scope>
    <source>
        <strain evidence="7 14">STEC 514-2</strain>
    </source>
</reference>
<evidence type="ECO:0000313" key="10">
    <source>
        <dbReference type="EMBL" id="PZZ67414.1"/>
    </source>
</evidence>
<evidence type="ECO:0000313" key="1">
    <source>
        <dbReference type="EMBL" id="ATP25998.1"/>
    </source>
</evidence>
<reference evidence="11 20" key="11">
    <citation type="submission" date="2018-07" db="EMBL/GenBank/DDBJ databases">
        <title>Whole Genome Sequence Analysis of Avian Pathogenic E. coli - An Australian Perspective.</title>
        <authorList>
            <person name="Cummins M.L."/>
            <person name="Reid C.J."/>
            <person name="Roy Chowdhury P."/>
            <person name="Bushell R."/>
            <person name="Esbert N."/>
            <person name="Tivendale K.A."/>
            <person name="Noormohammadi A.H."/>
            <person name="Islam S."/>
            <person name="Marenda M.S."/>
            <person name="Browning G.F."/>
            <person name="Markham P.F."/>
            <person name="Djordjevic S.P."/>
        </authorList>
    </citation>
    <scope>NUCLEOTIDE SEQUENCE [LARGE SCALE GENOMIC DNA]</scope>
    <source>
        <strain evidence="11 20">AVC211</strain>
    </source>
</reference>
<dbReference type="EMBL" id="LDXE02000005">
    <property type="protein sequence ID" value="PBN70102.1"/>
    <property type="molecule type" value="Genomic_DNA"/>
</dbReference>
<reference evidence="9 16" key="8">
    <citation type="submission" date="2017-12" db="EMBL/GenBank/DDBJ databases">
        <title>Rapid rising of carbapenem-resistant Enterobacteriaceae(CRE) and emergence of colistin resistance genemcr-1 in CRE in the hospital of Henan, China.</title>
        <authorList>
            <person name="Sun Q."/>
            <person name="Zhang R."/>
            <person name="Li Y."/>
            <person name="Shen Y."/>
            <person name="Zhang Y."/>
            <person name="Yang J."/>
            <person name="Shu L."/>
            <person name="Zhou H."/>
            <person name="Wang Y."/>
            <person name="Wang B."/>
            <person name="Shen Z."/>
        </authorList>
    </citation>
    <scope>NUCLEOTIDE SEQUENCE [LARGE SCALE GENOMIC DNA]</scope>
    <source>
        <strain evidence="9 16">3512</strain>
    </source>
</reference>
<dbReference type="EMBL" id="NHTF01000053">
    <property type="protein sequence ID" value="OWW54376.1"/>
    <property type="molecule type" value="Genomic_DNA"/>
</dbReference>
<reference evidence="5 13" key="4">
    <citation type="submission" date="2017-05" db="EMBL/GenBank/DDBJ databases">
        <title>Sequencing of Escherichia coli that cause persistent and transient Mastitis.</title>
        <authorList>
            <person name="Thacker T.C."/>
            <person name="Lippolis J.D."/>
            <person name="Brunelle B.W."/>
            <person name="Casey T.A."/>
            <person name="Reinhardt T.A."/>
            <person name="Sacco R.E."/>
            <person name="Holman D.B."/>
        </authorList>
    </citation>
    <scope>NUCLEOTIDE SEQUENCE [LARGE SCALE GENOMIC DNA]</scope>
    <source>
        <strain evidence="5 13">ECA-B</strain>
    </source>
</reference>
<evidence type="ECO:0000313" key="5">
    <source>
        <dbReference type="EMBL" id="OWW54376.1"/>
    </source>
</evidence>
<evidence type="ECO:0000313" key="4">
    <source>
        <dbReference type="EMBL" id="AXO07213.1"/>
    </source>
</evidence>
<dbReference type="Proteomes" id="UP000239554">
    <property type="component" value="Chromosome"/>
</dbReference>
<evidence type="ECO:0000313" key="13">
    <source>
        <dbReference type="Proteomes" id="UP000197270"/>
    </source>
</evidence>
<evidence type="ECO:0000313" key="21">
    <source>
        <dbReference type="Proteomes" id="UP000256244"/>
    </source>
</evidence>
<evidence type="ECO:0000313" key="6">
    <source>
        <dbReference type="EMBL" id="OZP01978.1"/>
    </source>
</evidence>
<gene>
    <name evidence="8" type="ORF">ABE91_021690</name>
    <name evidence="7" type="ORF">BTQ06_18745</name>
    <name evidence="3" type="ORF">C3F40_03565</name>
    <name evidence="5" type="ORF">CCS08_16390</name>
    <name evidence="6" type="ORF">CG702_17025</name>
    <name evidence="1" type="ORF">CQ842_21650</name>
    <name evidence="2" type="ORF">CR538_13010</name>
    <name evidence="9" type="ORF">CWS33_06020</name>
    <name evidence="10" type="ORF">DIV22_14355</name>
    <name evidence="4" type="ORF">DS732_13035</name>
    <name evidence="11" type="ORF">DTL43_18970</name>
</gene>
<evidence type="ECO:0000313" key="22">
    <source>
        <dbReference type="Proteomes" id="UP000264870"/>
    </source>
</evidence>
<dbReference type="Proteomes" id="UP000234238">
    <property type="component" value="Chromosome"/>
</dbReference>
<dbReference type="EMBL" id="MRVZ01000068">
    <property type="protein sequence ID" value="PAU20053.1"/>
    <property type="molecule type" value="Genomic_DNA"/>
</dbReference>
<dbReference type="EMBL" id="CP024141">
    <property type="protein sequence ID" value="AUK01258.1"/>
    <property type="molecule type" value="Genomic_DNA"/>
</dbReference>
<reference evidence="8 12" key="1">
    <citation type="journal article" date="2015" name="Genome Announc.">
        <title>Draft Genome Sequences of Human-Pathogenic Escherichia coli O26:H11 Strains Carrying the stx2 Gene Only and Circulating in France.</title>
        <authorList>
            <person name="Delannoy S."/>
            <person name="Mariani-Kurkdjian P."/>
            <person name="Bonacorsi S."/>
            <person name="Liguori S."/>
            <person name="Ison S.A."/>
            <person name="Fach P."/>
        </authorList>
    </citation>
    <scope>NUCLEOTIDE SEQUENCE [LARGE SCALE GENOMIC DNA]</scope>
    <source>
        <strain evidence="8 12">34870</strain>
    </source>
</reference>
<dbReference type="Proteomes" id="UP000218543">
    <property type="component" value="Unassembled WGS sequence"/>
</dbReference>
<accession>A0A1Q6AXD8</accession>
<dbReference type="Proteomes" id="UP000233549">
    <property type="component" value="Unassembled WGS sequence"/>
</dbReference>
<dbReference type="Proteomes" id="UP000036331">
    <property type="component" value="Unassembled WGS sequence"/>
</dbReference>
<evidence type="ECO:0000313" key="14">
    <source>
        <dbReference type="Proteomes" id="UP000218543"/>
    </source>
</evidence>
<dbReference type="Proteomes" id="UP000197270">
    <property type="component" value="Unassembled WGS sequence"/>
</dbReference>
<accession>A0A2A2XPN0</accession>
<dbReference type="Proteomes" id="UP000253687">
    <property type="component" value="Unassembled WGS sequence"/>
</dbReference>
<dbReference type="Proteomes" id="UP000264870">
    <property type="component" value="Unassembled WGS sequence"/>
</dbReference>
<accession>A0A236LUK5</accession>
<reference evidence="2 17" key="7">
    <citation type="submission" date="2017-10" db="EMBL/GenBank/DDBJ databases">
        <title>mcr-1 positive E.coli isolates in China.</title>
        <authorList>
            <person name="Li B."/>
            <person name="Wang X."/>
        </authorList>
    </citation>
    <scope>NUCLEOTIDE SEQUENCE [LARGE SCALE GENOMIC DNA]</scope>
    <source>
        <strain evidence="2 17">14EC029</strain>
    </source>
</reference>
<reference evidence="1 15" key="6">
    <citation type="submission" date="2017-10" db="EMBL/GenBank/DDBJ databases">
        <title>Genome and in vitro analysis of Escherichia coli resistant to antibiotic.</title>
        <authorList>
            <person name="Pereira U.P."/>
            <person name="Facimoto C.T."/>
            <person name="Campos P.A."/>
            <person name="Araujo B.F."/>
            <person name="Royer S."/>
            <person name="Goncalves I.R."/>
            <person name="Ferreira M.L."/>
            <person name="Gontijo P."/>
            <person name="Ribas R.M."/>
        </authorList>
    </citation>
    <scope>NUCLEOTIDE SEQUENCE [LARGE SCALE GENOMIC DNA]</scope>
    <source>
        <strain evidence="1 15">UFU_EC98</strain>
    </source>
</reference>
<dbReference type="EMBL" id="NNAK01000042">
    <property type="protein sequence ID" value="OZP01978.1"/>
    <property type="molecule type" value="Genomic_DNA"/>
</dbReference>
<proteinExistence type="predicted"/>
<dbReference type="EMBL" id="CP024092">
    <property type="protein sequence ID" value="ATP25998.1"/>
    <property type="molecule type" value="Genomic_DNA"/>
</dbReference>
<protein>
    <submittedName>
        <fullName evidence="11">Diguanylate cyclase</fullName>
    </submittedName>
</protein>
<evidence type="ECO:0000313" key="20">
    <source>
        <dbReference type="Proteomes" id="UP000253687"/>
    </source>
</evidence>
<evidence type="ECO:0000313" key="11">
    <source>
        <dbReference type="EMBL" id="RDA35602.1"/>
    </source>
</evidence>
<evidence type="ECO:0000313" key="12">
    <source>
        <dbReference type="Proteomes" id="UP000036331"/>
    </source>
</evidence>